<reference evidence="1 2" key="1">
    <citation type="submission" date="2023-07" db="EMBL/GenBank/DDBJ databases">
        <title>Genomic Encyclopedia of Type Strains, Phase IV (KMG-IV): sequencing the most valuable type-strain genomes for metagenomic binning, comparative biology and taxonomic classification.</title>
        <authorList>
            <person name="Goeker M."/>
        </authorList>
    </citation>
    <scope>NUCLEOTIDE SEQUENCE [LARGE SCALE GENOMIC DNA]</scope>
    <source>
        <strain evidence="1 2">DSM 40573</strain>
    </source>
</reference>
<dbReference type="EMBL" id="JAUSWC010000032">
    <property type="protein sequence ID" value="MDQ0491359.1"/>
    <property type="molecule type" value="Genomic_DNA"/>
</dbReference>
<dbReference type="Proteomes" id="UP001236795">
    <property type="component" value="Unassembled WGS sequence"/>
</dbReference>
<evidence type="ECO:0000313" key="1">
    <source>
        <dbReference type="EMBL" id="MDQ0491359.1"/>
    </source>
</evidence>
<evidence type="ECO:0000313" key="2">
    <source>
        <dbReference type="Proteomes" id="UP001236795"/>
    </source>
</evidence>
<keyword evidence="2" id="KW-1185">Reference proteome</keyword>
<organism evidence="1 2">
    <name type="scientific">Streptomyces thermodiastaticus</name>
    <dbReference type="NCBI Taxonomy" id="44061"/>
    <lineage>
        <taxon>Bacteria</taxon>
        <taxon>Bacillati</taxon>
        <taxon>Actinomycetota</taxon>
        <taxon>Actinomycetes</taxon>
        <taxon>Kitasatosporales</taxon>
        <taxon>Streptomycetaceae</taxon>
        <taxon>Streptomyces</taxon>
    </lineage>
</organism>
<name>A0ABU0KPM6_9ACTN</name>
<protein>
    <recommendedName>
        <fullName evidence="3">Transposase</fullName>
    </recommendedName>
</protein>
<accession>A0ABU0KPM6</accession>
<comment type="caution">
    <text evidence="1">The sequence shown here is derived from an EMBL/GenBank/DDBJ whole genome shotgun (WGS) entry which is preliminary data.</text>
</comment>
<proteinExistence type="predicted"/>
<sequence>MSLTGGNHNDVTQLLPLLDKIPAVAGVVGRPRR</sequence>
<evidence type="ECO:0008006" key="3">
    <source>
        <dbReference type="Google" id="ProtNLM"/>
    </source>
</evidence>
<gene>
    <name evidence="1" type="ORF">QO019_006256</name>
</gene>